<dbReference type="EMBL" id="JAAMOZ010000001">
    <property type="protein sequence ID" value="NIH55577.1"/>
    <property type="molecule type" value="Genomic_DNA"/>
</dbReference>
<accession>A0ABX0SB04</accession>
<reference evidence="1 2" key="1">
    <citation type="submission" date="2020-02" db="EMBL/GenBank/DDBJ databases">
        <title>Sequencing the genomes of 1000 actinobacteria strains.</title>
        <authorList>
            <person name="Klenk H.-P."/>
        </authorList>
    </citation>
    <scope>NUCLEOTIDE SEQUENCE [LARGE SCALE GENOMIC DNA]</scope>
    <source>
        <strain evidence="1 2">DSM 19609</strain>
    </source>
</reference>
<sequence>MTGSDAPAGVGPVVTLFETSGSLMDRIGLRLGELLGVPVVGPSLTPDAVALALDPEAGTNDAFERLLQNLGPDAVVDAALSNADLDAVATRIDHNTRTVRNAARAGGVILGRNAAFILRDWPNAFHVMLDGSWAERVNRASEASDYAAEREALRMQLEDDVRTRLAVFAYGYDPRGLEHYDLVVNTCRLDVEQASRVIASALCATDNLAGDGPAQPSRG</sequence>
<protein>
    <submittedName>
        <fullName evidence="1">Cytidylate kinase</fullName>
    </submittedName>
</protein>
<proteinExistence type="predicted"/>
<evidence type="ECO:0000313" key="1">
    <source>
        <dbReference type="EMBL" id="NIH55577.1"/>
    </source>
</evidence>
<dbReference type="Proteomes" id="UP000749311">
    <property type="component" value="Unassembled WGS sequence"/>
</dbReference>
<name>A0ABX0SB04_9ACTN</name>
<evidence type="ECO:0000313" key="2">
    <source>
        <dbReference type="Proteomes" id="UP000749311"/>
    </source>
</evidence>
<gene>
    <name evidence="1" type="ORF">FB473_000222</name>
</gene>
<organism evidence="1 2">
    <name type="scientific">Brooklawnia cerclae</name>
    <dbReference type="NCBI Taxonomy" id="349934"/>
    <lineage>
        <taxon>Bacteria</taxon>
        <taxon>Bacillati</taxon>
        <taxon>Actinomycetota</taxon>
        <taxon>Actinomycetes</taxon>
        <taxon>Propionibacteriales</taxon>
        <taxon>Propionibacteriaceae</taxon>
        <taxon>Brooklawnia</taxon>
    </lineage>
</organism>
<keyword evidence="1" id="KW-0418">Kinase</keyword>
<dbReference type="RefSeq" id="WP_167164044.1">
    <property type="nucleotide sequence ID" value="NZ_BAAAOO010000012.1"/>
</dbReference>
<dbReference type="InterPro" id="IPR027417">
    <property type="entry name" value="P-loop_NTPase"/>
</dbReference>
<keyword evidence="2" id="KW-1185">Reference proteome</keyword>
<dbReference type="GO" id="GO:0016301">
    <property type="term" value="F:kinase activity"/>
    <property type="evidence" value="ECO:0007669"/>
    <property type="project" value="UniProtKB-KW"/>
</dbReference>
<comment type="caution">
    <text evidence="1">The sequence shown here is derived from an EMBL/GenBank/DDBJ whole genome shotgun (WGS) entry which is preliminary data.</text>
</comment>
<keyword evidence="1" id="KW-0808">Transferase</keyword>
<dbReference type="Pfam" id="PF13189">
    <property type="entry name" value="Cytidylate_kin2"/>
    <property type="match status" value="1"/>
</dbReference>
<dbReference type="Gene3D" id="3.40.50.300">
    <property type="entry name" value="P-loop containing nucleotide triphosphate hydrolases"/>
    <property type="match status" value="1"/>
</dbReference>